<evidence type="ECO:0000256" key="4">
    <source>
        <dbReference type="ARBA" id="ARBA00022884"/>
    </source>
</evidence>
<keyword evidence="4 7" id="KW-0694">RNA-binding</keyword>
<evidence type="ECO:0000256" key="7">
    <source>
        <dbReference type="HAMAP-Rule" id="MF_00083"/>
    </source>
</evidence>
<dbReference type="Pfam" id="PF01195">
    <property type="entry name" value="Pept_tRNA_hydro"/>
    <property type="match status" value="1"/>
</dbReference>
<comment type="function">
    <text evidence="7">Catalyzes the release of premature peptidyl moieties from peptidyl-tRNA molecules trapped in stalled 50S ribosomal subunits, and thus maintains levels of free tRNAs and 50S ribosomes.</text>
</comment>
<comment type="subunit">
    <text evidence="7">Monomer.</text>
</comment>
<evidence type="ECO:0000256" key="6">
    <source>
        <dbReference type="ARBA" id="ARBA00050038"/>
    </source>
</evidence>
<gene>
    <name evidence="7 8" type="primary">pth</name>
    <name evidence="8" type="ORF">JY500_03035</name>
</gene>
<feature type="active site" description="Proton acceptor" evidence="7">
    <location>
        <position position="24"/>
    </location>
</feature>
<dbReference type="InterPro" id="IPR001328">
    <property type="entry name" value="Pept_tRNA_hydro"/>
</dbReference>
<dbReference type="Proteomes" id="UP000663570">
    <property type="component" value="Chromosome"/>
</dbReference>
<feature type="binding site" evidence="7">
    <location>
        <position position="116"/>
    </location>
    <ligand>
        <name>tRNA</name>
        <dbReference type="ChEBI" id="CHEBI:17843"/>
    </ligand>
</feature>
<dbReference type="EC" id="3.1.1.29" evidence="1 7"/>
<comment type="catalytic activity">
    <reaction evidence="7">
        <text>an N-acyl-L-alpha-aminoacyl-tRNA + H2O = an N-acyl-L-amino acid + a tRNA + H(+)</text>
        <dbReference type="Rhea" id="RHEA:54448"/>
        <dbReference type="Rhea" id="RHEA-COMP:10123"/>
        <dbReference type="Rhea" id="RHEA-COMP:13883"/>
        <dbReference type="ChEBI" id="CHEBI:15377"/>
        <dbReference type="ChEBI" id="CHEBI:15378"/>
        <dbReference type="ChEBI" id="CHEBI:59874"/>
        <dbReference type="ChEBI" id="CHEBI:78442"/>
        <dbReference type="ChEBI" id="CHEBI:138191"/>
        <dbReference type="EC" id="3.1.1.29"/>
    </reaction>
</comment>
<feature type="site" description="Stabilizes the basic form of H active site to accept a proton" evidence="7">
    <location>
        <position position="95"/>
    </location>
</feature>
<organism evidence="8 9">
    <name type="scientific">Niveibacterium microcysteis</name>
    <dbReference type="NCBI Taxonomy" id="2811415"/>
    <lineage>
        <taxon>Bacteria</taxon>
        <taxon>Pseudomonadati</taxon>
        <taxon>Pseudomonadota</taxon>
        <taxon>Betaproteobacteria</taxon>
        <taxon>Rhodocyclales</taxon>
        <taxon>Rhodocyclaceae</taxon>
        <taxon>Niveibacterium</taxon>
    </lineage>
</organism>
<dbReference type="CDD" id="cd00462">
    <property type="entry name" value="PTH"/>
    <property type="match status" value="1"/>
</dbReference>
<dbReference type="EMBL" id="CP071060">
    <property type="protein sequence ID" value="QSI77648.1"/>
    <property type="molecule type" value="Genomic_DNA"/>
</dbReference>
<dbReference type="SUPFAM" id="SSF53178">
    <property type="entry name" value="Peptidyl-tRNA hydrolase-like"/>
    <property type="match status" value="1"/>
</dbReference>
<evidence type="ECO:0000256" key="2">
    <source>
        <dbReference type="ARBA" id="ARBA00022555"/>
    </source>
</evidence>
<comment type="subcellular location">
    <subcellularLocation>
        <location evidence="7">Cytoplasm</location>
    </subcellularLocation>
</comment>
<accession>A0ABX7M7E3</accession>
<comment type="function">
    <text evidence="7">Hydrolyzes ribosome-free peptidyl-tRNAs (with 1 or more amino acids incorporated), which drop off the ribosome during protein synthesis, or as a result of ribosome stalling.</text>
</comment>
<comment type="similarity">
    <text evidence="5 7">Belongs to the PTH family.</text>
</comment>
<dbReference type="RefSeq" id="WP_206255033.1">
    <property type="nucleotide sequence ID" value="NZ_CP071060.1"/>
</dbReference>
<evidence type="ECO:0000313" key="9">
    <source>
        <dbReference type="Proteomes" id="UP000663570"/>
    </source>
</evidence>
<dbReference type="InterPro" id="IPR036416">
    <property type="entry name" value="Pept_tRNA_hydro_sf"/>
</dbReference>
<dbReference type="NCBIfam" id="TIGR00447">
    <property type="entry name" value="pth"/>
    <property type="match status" value="1"/>
</dbReference>
<dbReference type="PROSITE" id="PS01196">
    <property type="entry name" value="PEPT_TRNA_HYDROL_2"/>
    <property type="match status" value="1"/>
</dbReference>
<feature type="site" description="Discriminates between blocked and unblocked aminoacyl-tRNA" evidence="7">
    <location>
        <position position="14"/>
    </location>
</feature>
<proteinExistence type="inferred from homology"/>
<reference evidence="8 9" key="1">
    <citation type="submission" date="2021-02" db="EMBL/GenBank/DDBJ databases">
        <title>Niveibacterium changnyeongensis HC41.</title>
        <authorList>
            <person name="Kang M."/>
        </authorList>
    </citation>
    <scope>NUCLEOTIDE SEQUENCE [LARGE SCALE GENOMIC DNA]</scope>
    <source>
        <strain evidence="8 9">HC41</strain>
    </source>
</reference>
<dbReference type="PANTHER" id="PTHR17224">
    <property type="entry name" value="PEPTIDYL-TRNA HYDROLASE"/>
    <property type="match status" value="1"/>
</dbReference>
<dbReference type="GO" id="GO:0004045">
    <property type="term" value="F:peptidyl-tRNA hydrolase activity"/>
    <property type="evidence" value="ECO:0007669"/>
    <property type="project" value="UniProtKB-EC"/>
</dbReference>
<keyword evidence="2 7" id="KW-0820">tRNA-binding</keyword>
<dbReference type="HAMAP" id="MF_00083">
    <property type="entry name" value="Pept_tRNA_hydro_bact"/>
    <property type="match status" value="1"/>
</dbReference>
<keyword evidence="7" id="KW-0963">Cytoplasm</keyword>
<protein>
    <recommendedName>
        <fullName evidence="6 7">Peptidyl-tRNA hydrolase</fullName>
        <shortName evidence="7">Pth</shortName>
        <ecNumber evidence="1 7">3.1.1.29</ecNumber>
    </recommendedName>
</protein>
<evidence type="ECO:0000256" key="3">
    <source>
        <dbReference type="ARBA" id="ARBA00022801"/>
    </source>
</evidence>
<name>A0ABX7M7E3_9RHOO</name>
<dbReference type="Gene3D" id="3.40.50.1470">
    <property type="entry name" value="Peptidyl-tRNA hydrolase"/>
    <property type="match status" value="1"/>
</dbReference>
<dbReference type="InterPro" id="IPR018171">
    <property type="entry name" value="Pept_tRNA_hydro_CS"/>
</dbReference>
<dbReference type="PANTHER" id="PTHR17224:SF1">
    <property type="entry name" value="PEPTIDYL-TRNA HYDROLASE"/>
    <property type="match status" value="1"/>
</dbReference>
<evidence type="ECO:0000256" key="5">
    <source>
        <dbReference type="ARBA" id="ARBA00038063"/>
    </source>
</evidence>
<evidence type="ECO:0000313" key="8">
    <source>
        <dbReference type="EMBL" id="QSI77648.1"/>
    </source>
</evidence>
<feature type="binding site" evidence="7">
    <location>
        <position position="68"/>
    </location>
    <ligand>
        <name>tRNA</name>
        <dbReference type="ChEBI" id="CHEBI:17843"/>
    </ligand>
</feature>
<keyword evidence="9" id="KW-1185">Reference proteome</keyword>
<evidence type="ECO:0000256" key="1">
    <source>
        <dbReference type="ARBA" id="ARBA00013260"/>
    </source>
</evidence>
<sequence length="196" mass="21601">MTQVAPKLVVGLGNPGPEYVETRHNAGFWFCELLSRELGVSLSHESRFHGVVGNARAAGMWILLPQTYMNRSGQAVGALARFYRIQPNEILVVHDELDILPGQLKLKCGGGNGGHNGLKDIQAHLGTPDFWRLRIGIGHPGDRNQVANFVLHRPSRDEQTLIDESIGRALDAWPKMQAGEWERATAAVNTKPKPKT</sequence>
<feature type="binding site" evidence="7">
    <location>
        <position position="70"/>
    </location>
    <ligand>
        <name>tRNA</name>
        <dbReference type="ChEBI" id="CHEBI:17843"/>
    </ligand>
</feature>
<feature type="binding site" evidence="7">
    <location>
        <position position="19"/>
    </location>
    <ligand>
        <name>tRNA</name>
        <dbReference type="ChEBI" id="CHEBI:17843"/>
    </ligand>
</feature>
<keyword evidence="3 7" id="KW-0378">Hydrolase</keyword>